<evidence type="ECO:0000256" key="2">
    <source>
        <dbReference type="ARBA" id="ARBA00022475"/>
    </source>
</evidence>
<feature type="domain" description="Glycosyltransferase 2-like" evidence="6">
    <location>
        <begin position="7"/>
        <end position="151"/>
    </location>
</feature>
<evidence type="ECO:0000313" key="7">
    <source>
        <dbReference type="EMBL" id="KAJ8902084.1"/>
    </source>
</evidence>
<gene>
    <name evidence="7" type="ORF">NDN08_006492</name>
</gene>
<evidence type="ECO:0000256" key="3">
    <source>
        <dbReference type="ARBA" id="ARBA00022676"/>
    </source>
</evidence>
<dbReference type="PANTHER" id="PTHR43646:SF2">
    <property type="entry name" value="GLYCOSYLTRANSFERASE 2-LIKE DOMAIN-CONTAINING PROTEIN"/>
    <property type="match status" value="1"/>
</dbReference>
<dbReference type="InterPro" id="IPR029044">
    <property type="entry name" value="Nucleotide-diphossugar_trans"/>
</dbReference>
<keyword evidence="2" id="KW-1003">Cell membrane</keyword>
<evidence type="ECO:0000256" key="4">
    <source>
        <dbReference type="ARBA" id="ARBA00022679"/>
    </source>
</evidence>
<dbReference type="SUPFAM" id="SSF53448">
    <property type="entry name" value="Nucleotide-diphospho-sugar transferases"/>
    <property type="match status" value="1"/>
</dbReference>
<dbReference type="Pfam" id="PF00535">
    <property type="entry name" value="Glycos_transf_2"/>
    <property type="match status" value="1"/>
</dbReference>
<dbReference type="AlphaFoldDB" id="A0AAV8UHR8"/>
<keyword evidence="4" id="KW-0808">Transferase</keyword>
<name>A0AAV8UHR8_9RHOD</name>
<comment type="subcellular location">
    <subcellularLocation>
        <location evidence="1">Cell membrane</location>
    </subcellularLocation>
</comment>
<evidence type="ECO:0000313" key="8">
    <source>
        <dbReference type="Proteomes" id="UP001157974"/>
    </source>
</evidence>
<protein>
    <recommendedName>
        <fullName evidence="6">Glycosyltransferase 2-like domain-containing protein</fullName>
    </recommendedName>
</protein>
<organism evidence="7 8">
    <name type="scientific">Rhodosorus marinus</name>
    <dbReference type="NCBI Taxonomy" id="101924"/>
    <lineage>
        <taxon>Eukaryota</taxon>
        <taxon>Rhodophyta</taxon>
        <taxon>Stylonematophyceae</taxon>
        <taxon>Stylonematales</taxon>
        <taxon>Stylonemataceae</taxon>
        <taxon>Rhodosorus</taxon>
    </lineage>
</organism>
<dbReference type="PANTHER" id="PTHR43646">
    <property type="entry name" value="GLYCOSYLTRANSFERASE"/>
    <property type="match status" value="1"/>
</dbReference>
<dbReference type="CDD" id="cd02522">
    <property type="entry name" value="GT_2_like_a"/>
    <property type="match status" value="1"/>
</dbReference>
<keyword evidence="5" id="KW-0472">Membrane</keyword>
<dbReference type="InterPro" id="IPR001173">
    <property type="entry name" value="Glyco_trans_2-like"/>
</dbReference>
<comment type="caution">
    <text evidence="7">The sequence shown here is derived from an EMBL/GenBank/DDBJ whole genome shotgun (WGS) entry which is preliminary data.</text>
</comment>
<dbReference type="Gene3D" id="3.90.550.10">
    <property type="entry name" value="Spore Coat Polysaccharide Biosynthesis Protein SpsA, Chain A"/>
    <property type="match status" value="1"/>
</dbReference>
<dbReference type="GO" id="GO:0016757">
    <property type="term" value="F:glycosyltransferase activity"/>
    <property type="evidence" value="ECO:0007669"/>
    <property type="project" value="UniProtKB-KW"/>
</dbReference>
<proteinExistence type="predicted"/>
<dbReference type="InterPro" id="IPR026461">
    <property type="entry name" value="Trfase_2_rSAM/seldom_assoc"/>
</dbReference>
<accession>A0AAV8UHR8</accession>
<evidence type="ECO:0000256" key="5">
    <source>
        <dbReference type="ARBA" id="ARBA00023136"/>
    </source>
</evidence>
<evidence type="ECO:0000256" key="1">
    <source>
        <dbReference type="ARBA" id="ARBA00004236"/>
    </source>
</evidence>
<dbReference type="GO" id="GO:0005886">
    <property type="term" value="C:plasma membrane"/>
    <property type="evidence" value="ECO:0007669"/>
    <property type="project" value="UniProtKB-SubCell"/>
</dbReference>
<evidence type="ECO:0000259" key="6">
    <source>
        <dbReference type="Pfam" id="PF00535"/>
    </source>
</evidence>
<dbReference type="NCBIfam" id="TIGR04283">
    <property type="entry name" value="glyco_like_mftF"/>
    <property type="match status" value="1"/>
</dbReference>
<dbReference type="EMBL" id="JAMWBK010000009">
    <property type="protein sequence ID" value="KAJ8902084.1"/>
    <property type="molecule type" value="Genomic_DNA"/>
</dbReference>
<sequence length="236" mass="26168">MRDEVVSVIIPTLNEEGSIASTIRALREGVVEKDTRLDIVVADGGSVDGTKRLVKTAKARLIQAGRGRGTQLNNAVPSAEGSFLIFLHADTRLPFGFDKVVRSTLQDETVSLGAFRLKIDSNVRGIRLIEAVANLRSRFFGMPYGDQGFFMRRTTFNQLGGFPDIPLMEDFQMARNAKRLGRVITANESAVTSGRRWEEFGVFRTTVLNQIIVAGFYLGVPAQTLNKWYRGAVARR</sequence>
<keyword evidence="8" id="KW-1185">Reference proteome</keyword>
<dbReference type="Proteomes" id="UP001157974">
    <property type="component" value="Unassembled WGS sequence"/>
</dbReference>
<keyword evidence="3" id="KW-0328">Glycosyltransferase</keyword>
<reference evidence="7 8" key="1">
    <citation type="journal article" date="2023" name="Nat. Commun.">
        <title>Origin of minicircular mitochondrial genomes in red algae.</title>
        <authorList>
            <person name="Lee Y."/>
            <person name="Cho C.H."/>
            <person name="Lee Y.M."/>
            <person name="Park S.I."/>
            <person name="Yang J.H."/>
            <person name="West J.A."/>
            <person name="Bhattacharya D."/>
            <person name="Yoon H.S."/>
        </authorList>
    </citation>
    <scope>NUCLEOTIDE SEQUENCE [LARGE SCALE GENOMIC DNA]</scope>
    <source>
        <strain evidence="7 8">CCMP1338</strain>
        <tissue evidence="7">Whole cell</tissue>
    </source>
</reference>